<gene>
    <name evidence="1" type="ORF">EGYM00163_LOCUS32671</name>
</gene>
<reference evidence="1" key="1">
    <citation type="submission" date="2021-01" db="EMBL/GenBank/DDBJ databases">
        <authorList>
            <person name="Corre E."/>
            <person name="Pelletier E."/>
            <person name="Niang G."/>
            <person name="Scheremetjew M."/>
            <person name="Finn R."/>
            <person name="Kale V."/>
            <person name="Holt S."/>
            <person name="Cochrane G."/>
            <person name="Meng A."/>
            <person name="Brown T."/>
            <person name="Cohen L."/>
        </authorList>
    </citation>
    <scope>NUCLEOTIDE SEQUENCE</scope>
    <source>
        <strain evidence="1">CCMP1594</strain>
    </source>
</reference>
<accession>A0A7S4LD52</accession>
<dbReference type="EMBL" id="HBJA01094106">
    <property type="protein sequence ID" value="CAE0821497.1"/>
    <property type="molecule type" value="Transcribed_RNA"/>
</dbReference>
<evidence type="ECO:0000313" key="1">
    <source>
        <dbReference type="EMBL" id="CAE0821497.1"/>
    </source>
</evidence>
<protein>
    <submittedName>
        <fullName evidence="1">Uncharacterized protein</fullName>
    </submittedName>
</protein>
<name>A0A7S4LD52_9EUGL</name>
<organism evidence="1">
    <name type="scientific">Eutreptiella gymnastica</name>
    <dbReference type="NCBI Taxonomy" id="73025"/>
    <lineage>
        <taxon>Eukaryota</taxon>
        <taxon>Discoba</taxon>
        <taxon>Euglenozoa</taxon>
        <taxon>Euglenida</taxon>
        <taxon>Spirocuta</taxon>
        <taxon>Euglenophyceae</taxon>
        <taxon>Eutreptiales</taxon>
        <taxon>Eutreptiaceae</taxon>
        <taxon>Eutreptiella</taxon>
    </lineage>
</organism>
<proteinExistence type="predicted"/>
<dbReference type="AlphaFoldDB" id="A0A7S4LD52"/>
<sequence length="122" mass="13223">MACSICNTSGPIFRLASKCSMASPGCHCLCLSESMSHFLTEDITMEGGVPSCLAWNKPPQVAYGFRVMCRVDSKIGGGRMQMACYKFVCGEFWANWTVSALLSKIMPLCSLSLSKELCTTGN</sequence>